<accession>A0A5N4DNB6</accession>
<reference evidence="1 2" key="1">
    <citation type="journal article" date="2019" name="Mol. Ecol. Resour.">
        <title>Improving Illumina assemblies with Hi-C and long reads: an example with the North African dromedary.</title>
        <authorList>
            <person name="Elbers J.P."/>
            <person name="Rogers M.F."/>
            <person name="Perelman P.L."/>
            <person name="Proskuryakova A.A."/>
            <person name="Serdyukova N.A."/>
            <person name="Johnson W.E."/>
            <person name="Horin P."/>
            <person name="Corander J."/>
            <person name="Murphy D."/>
            <person name="Burger P.A."/>
        </authorList>
    </citation>
    <scope>NUCLEOTIDE SEQUENCE [LARGE SCALE GENOMIC DNA]</scope>
    <source>
        <strain evidence="1">Drom800</strain>
        <tissue evidence="1">Blood</tissue>
    </source>
</reference>
<gene>
    <name evidence="1" type="ORF">Cadr_000014828</name>
</gene>
<evidence type="ECO:0000313" key="1">
    <source>
        <dbReference type="EMBL" id="KAB1272546.1"/>
    </source>
</evidence>
<dbReference type="AlphaFoldDB" id="A0A5N4DNB6"/>
<comment type="caution">
    <text evidence="1">The sequence shown here is derived from an EMBL/GenBank/DDBJ whole genome shotgun (WGS) entry which is preliminary data.</text>
</comment>
<sequence length="89" mass="9838">MCAKSQQLGDRCNFSQHELSQVVWHTAQAQSVAATIINVAAIVGELTGAQEGPFEFPDSLKKRKHSDSQFGIQKPGFHSQIPLFTHYVL</sequence>
<name>A0A5N4DNB6_CAMDR</name>
<proteinExistence type="predicted"/>
<organism evidence="1 2">
    <name type="scientific">Camelus dromedarius</name>
    <name type="common">Dromedary</name>
    <name type="synonym">Arabian camel</name>
    <dbReference type="NCBI Taxonomy" id="9838"/>
    <lineage>
        <taxon>Eukaryota</taxon>
        <taxon>Metazoa</taxon>
        <taxon>Chordata</taxon>
        <taxon>Craniata</taxon>
        <taxon>Vertebrata</taxon>
        <taxon>Euteleostomi</taxon>
        <taxon>Mammalia</taxon>
        <taxon>Eutheria</taxon>
        <taxon>Laurasiatheria</taxon>
        <taxon>Artiodactyla</taxon>
        <taxon>Tylopoda</taxon>
        <taxon>Camelidae</taxon>
        <taxon>Camelus</taxon>
    </lineage>
</organism>
<dbReference type="Proteomes" id="UP000299084">
    <property type="component" value="Unassembled WGS sequence"/>
</dbReference>
<dbReference type="EMBL" id="JWIN03000010">
    <property type="protein sequence ID" value="KAB1272546.1"/>
    <property type="molecule type" value="Genomic_DNA"/>
</dbReference>
<protein>
    <submittedName>
        <fullName evidence="1">Uncharacterized protein</fullName>
    </submittedName>
</protein>
<evidence type="ECO:0000313" key="2">
    <source>
        <dbReference type="Proteomes" id="UP000299084"/>
    </source>
</evidence>
<keyword evidence="2" id="KW-1185">Reference proteome</keyword>